<feature type="compositionally biased region" description="Low complexity" evidence="1">
    <location>
        <begin position="291"/>
        <end position="322"/>
    </location>
</feature>
<feature type="compositionally biased region" description="Pro residues" evidence="1">
    <location>
        <begin position="210"/>
        <end position="236"/>
    </location>
</feature>
<evidence type="ECO:0000256" key="1">
    <source>
        <dbReference type="SAM" id="MobiDB-lite"/>
    </source>
</evidence>
<dbReference type="AlphaFoldDB" id="A0AA35CJC7"/>
<sequence>MSEARASVPALAPLVEEAGAQPFRIDPEVPARGWAILSGDQVWLWAVGLKPLQPRSPDAPYTYEAWVAAREGHATPLGAVGPAPGGTVMATFQTEDPGPAAVLLTVRTRQEERPIAVVLTGRLLAEPARTAEGAPAPPGDHGGAAAAPDEPGESPEPAAAPGPAFAGAEEARVQQPGAAGAPDPAHDPMSEKAYRGVAPLPPLGGAGAPGMPPGPALPLAAQPPEPPPMVPPPPEAGPSLAQEAPPAPPAAPFAPEPAGGAPPAPPAAVNGPGPAAAVTRPAPEPAEESAELPPAGLPEAGAPVAEGAPEAPGAVAQPVPEAAGPPPPGPSVPGPFAGSRPVEADAPALPSGTVPLDSVTVALDPQGTVATTGRGSAQLDFRAGAMLVTLRGVPRPEELGRSPQTGRPYNAYRVWLHSSGTRELSSPGVAVRVWSDTYRLQVKEGVPLRRFDTIYVTAEDRAGSAGRPSGPMVLAGRYRWYKITG</sequence>
<reference evidence="2" key="1">
    <citation type="submission" date="2022-03" db="EMBL/GenBank/DDBJ databases">
        <title>Complete genome sequence of Caldinitratiruptor microaerophilus.</title>
        <authorList>
            <person name="Mukaiyama R."/>
            <person name="Nishiyama T."/>
            <person name="Ueda K."/>
        </authorList>
    </citation>
    <scope>NUCLEOTIDE SEQUENCE</scope>
    <source>
        <strain evidence="2">JCM 16183</strain>
    </source>
</reference>
<dbReference type="Proteomes" id="UP001163687">
    <property type="component" value="Chromosome"/>
</dbReference>
<evidence type="ECO:0000313" key="3">
    <source>
        <dbReference type="Proteomes" id="UP001163687"/>
    </source>
</evidence>
<feature type="compositionally biased region" description="Low complexity" evidence="1">
    <location>
        <begin position="143"/>
        <end position="168"/>
    </location>
</feature>
<feature type="compositionally biased region" description="Low complexity" evidence="1">
    <location>
        <begin position="267"/>
        <end position="277"/>
    </location>
</feature>
<feature type="compositionally biased region" description="Pro residues" evidence="1">
    <location>
        <begin position="245"/>
        <end position="266"/>
    </location>
</feature>
<feature type="region of interest" description="Disordered" evidence="1">
    <location>
        <begin position="128"/>
        <end position="353"/>
    </location>
</feature>
<protein>
    <submittedName>
        <fullName evidence="2">Uncharacterized protein</fullName>
    </submittedName>
</protein>
<accession>A0AA35CJC7</accession>
<evidence type="ECO:0000313" key="2">
    <source>
        <dbReference type="EMBL" id="BDG59438.1"/>
    </source>
</evidence>
<dbReference type="RefSeq" id="WP_264843565.1">
    <property type="nucleotide sequence ID" value="NZ_AP025628.1"/>
</dbReference>
<keyword evidence="3" id="KW-1185">Reference proteome</keyword>
<organism evidence="2 3">
    <name type="scientific">Caldinitratiruptor microaerophilus</name>
    <dbReference type="NCBI Taxonomy" id="671077"/>
    <lineage>
        <taxon>Bacteria</taxon>
        <taxon>Bacillati</taxon>
        <taxon>Bacillota</taxon>
        <taxon>Clostridia</taxon>
        <taxon>Eubacteriales</taxon>
        <taxon>Symbiobacteriaceae</taxon>
        <taxon>Caldinitratiruptor</taxon>
    </lineage>
</organism>
<gene>
    <name evidence="2" type="ORF">caldi_05280</name>
</gene>
<dbReference type="KEGG" id="cmic:caldi_05280"/>
<feature type="compositionally biased region" description="Basic and acidic residues" evidence="1">
    <location>
        <begin position="184"/>
        <end position="194"/>
    </location>
</feature>
<name>A0AA35CJC7_9FIRM</name>
<dbReference type="EMBL" id="AP025628">
    <property type="protein sequence ID" value="BDG59438.1"/>
    <property type="molecule type" value="Genomic_DNA"/>
</dbReference>
<proteinExistence type="predicted"/>
<feature type="compositionally biased region" description="Pro residues" evidence="1">
    <location>
        <begin position="323"/>
        <end position="333"/>
    </location>
</feature>